<dbReference type="OrthoDB" id="5283654at2759"/>
<name>M5FVY8_DACPD</name>
<feature type="domain" description="NmrA-like" evidence="3">
    <location>
        <begin position="8"/>
        <end position="255"/>
    </location>
</feature>
<dbReference type="InterPro" id="IPR036291">
    <property type="entry name" value="NAD(P)-bd_dom_sf"/>
</dbReference>
<dbReference type="Gene3D" id="3.90.25.10">
    <property type="entry name" value="UDP-galactose 4-epimerase, domain 1"/>
    <property type="match status" value="1"/>
</dbReference>
<accession>M5FVY8</accession>
<sequence>MAYFRNFAVVGAGGLGSFIVHELLKQKVLGKVGEVTILSRTITGLDRFASQGAKLVPLDYDNVNPLKTVLKGTDVIISTVAKPAIPMQDILARVAKDSGVKLFVPSEFGMPTLGGTTGLWGLKNAHRLALEQMGVPYTIFFTGGFTDASFGTDLGFDFPNARVHLAGSGNNLVSFTSRVDIARYVIYVLISLPPSALENAVLRIEGERATHVDALQQYETATGKKLDITCESVDSLRATLLKNPMNFRAALFLSFEAGNGLVGKPEELTNDLYPDWNPQSILDVLLSEDNNVRT</sequence>
<evidence type="ECO:0000256" key="1">
    <source>
        <dbReference type="ARBA" id="ARBA00022857"/>
    </source>
</evidence>
<dbReference type="STRING" id="1858805.M5FVY8"/>
<gene>
    <name evidence="4" type="ORF">DACRYDRAFT_107742</name>
</gene>
<dbReference type="GeneID" id="63683586"/>
<keyword evidence="1" id="KW-0521">NADP</keyword>
<dbReference type="AlphaFoldDB" id="M5FVY8"/>
<dbReference type="GO" id="GO:0016491">
    <property type="term" value="F:oxidoreductase activity"/>
    <property type="evidence" value="ECO:0007669"/>
    <property type="project" value="UniProtKB-KW"/>
</dbReference>
<dbReference type="HOGENOM" id="CLU_044876_6_1_1"/>
<dbReference type="Pfam" id="PF05368">
    <property type="entry name" value="NmrA"/>
    <property type="match status" value="1"/>
</dbReference>
<reference evidence="4 5" key="1">
    <citation type="journal article" date="2012" name="Science">
        <title>The Paleozoic origin of enzymatic lignin decomposition reconstructed from 31 fungal genomes.</title>
        <authorList>
            <person name="Floudas D."/>
            <person name="Binder M."/>
            <person name="Riley R."/>
            <person name="Barry K."/>
            <person name="Blanchette R.A."/>
            <person name="Henrissat B."/>
            <person name="Martinez A.T."/>
            <person name="Otillar R."/>
            <person name="Spatafora J.W."/>
            <person name="Yadav J.S."/>
            <person name="Aerts A."/>
            <person name="Benoit I."/>
            <person name="Boyd A."/>
            <person name="Carlson A."/>
            <person name="Copeland A."/>
            <person name="Coutinho P.M."/>
            <person name="de Vries R.P."/>
            <person name="Ferreira P."/>
            <person name="Findley K."/>
            <person name="Foster B."/>
            <person name="Gaskell J."/>
            <person name="Glotzer D."/>
            <person name="Gorecki P."/>
            <person name="Heitman J."/>
            <person name="Hesse C."/>
            <person name="Hori C."/>
            <person name="Igarashi K."/>
            <person name="Jurgens J.A."/>
            <person name="Kallen N."/>
            <person name="Kersten P."/>
            <person name="Kohler A."/>
            <person name="Kuees U."/>
            <person name="Kumar T.K.A."/>
            <person name="Kuo A."/>
            <person name="LaButti K."/>
            <person name="Larrondo L.F."/>
            <person name="Lindquist E."/>
            <person name="Ling A."/>
            <person name="Lombard V."/>
            <person name="Lucas S."/>
            <person name="Lundell T."/>
            <person name="Martin R."/>
            <person name="McLaughlin D.J."/>
            <person name="Morgenstern I."/>
            <person name="Morin E."/>
            <person name="Murat C."/>
            <person name="Nagy L.G."/>
            <person name="Nolan M."/>
            <person name="Ohm R.A."/>
            <person name="Patyshakuliyeva A."/>
            <person name="Rokas A."/>
            <person name="Ruiz-Duenas F.J."/>
            <person name="Sabat G."/>
            <person name="Salamov A."/>
            <person name="Samejima M."/>
            <person name="Schmutz J."/>
            <person name="Slot J.C."/>
            <person name="St John F."/>
            <person name="Stenlid J."/>
            <person name="Sun H."/>
            <person name="Sun S."/>
            <person name="Syed K."/>
            <person name="Tsang A."/>
            <person name="Wiebenga A."/>
            <person name="Young D."/>
            <person name="Pisabarro A."/>
            <person name="Eastwood D.C."/>
            <person name="Martin F."/>
            <person name="Cullen D."/>
            <person name="Grigoriev I.V."/>
            <person name="Hibbett D.S."/>
        </authorList>
    </citation>
    <scope>NUCLEOTIDE SEQUENCE [LARGE SCALE GENOMIC DNA]</scope>
    <source>
        <strain evidence="4 5">DJM-731 SS1</strain>
    </source>
</reference>
<keyword evidence="2" id="KW-0560">Oxidoreductase</keyword>
<dbReference type="Gene3D" id="3.40.50.720">
    <property type="entry name" value="NAD(P)-binding Rossmann-like Domain"/>
    <property type="match status" value="1"/>
</dbReference>
<organism evidence="4 5">
    <name type="scientific">Dacryopinax primogenitus (strain DJM 731)</name>
    <name type="common">Brown rot fungus</name>
    <dbReference type="NCBI Taxonomy" id="1858805"/>
    <lineage>
        <taxon>Eukaryota</taxon>
        <taxon>Fungi</taxon>
        <taxon>Dikarya</taxon>
        <taxon>Basidiomycota</taxon>
        <taxon>Agaricomycotina</taxon>
        <taxon>Dacrymycetes</taxon>
        <taxon>Dacrymycetales</taxon>
        <taxon>Dacrymycetaceae</taxon>
        <taxon>Dacryopinax</taxon>
    </lineage>
</organism>
<dbReference type="SUPFAM" id="SSF51735">
    <property type="entry name" value="NAD(P)-binding Rossmann-fold domains"/>
    <property type="match status" value="1"/>
</dbReference>
<dbReference type="EMBL" id="JH795863">
    <property type="protein sequence ID" value="EJU02021.1"/>
    <property type="molecule type" value="Genomic_DNA"/>
</dbReference>
<evidence type="ECO:0000313" key="5">
    <source>
        <dbReference type="Proteomes" id="UP000030653"/>
    </source>
</evidence>
<dbReference type="PANTHER" id="PTHR47706">
    <property type="entry name" value="NMRA-LIKE FAMILY PROTEIN"/>
    <property type="match status" value="1"/>
</dbReference>
<evidence type="ECO:0000313" key="4">
    <source>
        <dbReference type="EMBL" id="EJU02021.1"/>
    </source>
</evidence>
<dbReference type="InterPro" id="IPR051609">
    <property type="entry name" value="NmrA/Isoflavone_reductase-like"/>
</dbReference>
<dbReference type="PANTHER" id="PTHR47706:SF9">
    <property type="entry name" value="NMRA-LIKE DOMAIN-CONTAINING PROTEIN-RELATED"/>
    <property type="match status" value="1"/>
</dbReference>
<evidence type="ECO:0000259" key="3">
    <source>
        <dbReference type="Pfam" id="PF05368"/>
    </source>
</evidence>
<dbReference type="Proteomes" id="UP000030653">
    <property type="component" value="Unassembled WGS sequence"/>
</dbReference>
<dbReference type="RefSeq" id="XP_040628918.1">
    <property type="nucleotide sequence ID" value="XM_040768524.1"/>
</dbReference>
<proteinExistence type="predicted"/>
<evidence type="ECO:0000256" key="2">
    <source>
        <dbReference type="ARBA" id="ARBA00023002"/>
    </source>
</evidence>
<dbReference type="OMA" id="TKEGHAT"/>
<dbReference type="InterPro" id="IPR008030">
    <property type="entry name" value="NmrA-like"/>
</dbReference>
<protein>
    <submittedName>
        <fullName evidence="4">NADP-binding protein</fullName>
    </submittedName>
</protein>
<keyword evidence="5" id="KW-1185">Reference proteome</keyword>